<evidence type="ECO:0000256" key="8">
    <source>
        <dbReference type="SAM" id="MobiDB-lite"/>
    </source>
</evidence>
<feature type="transmembrane region" description="Helical" evidence="7">
    <location>
        <begin position="131"/>
        <end position="155"/>
    </location>
</feature>
<dbReference type="PANTHER" id="PTHR43227:SF8">
    <property type="entry name" value="DIACETYLCHITOBIOSE UPTAKE SYSTEM PERMEASE PROTEIN DASB"/>
    <property type="match status" value="1"/>
</dbReference>
<keyword evidence="11" id="KW-1185">Reference proteome</keyword>
<dbReference type="SUPFAM" id="SSF161098">
    <property type="entry name" value="MetI-like"/>
    <property type="match status" value="1"/>
</dbReference>
<feature type="compositionally biased region" description="Pro residues" evidence="8">
    <location>
        <begin position="1"/>
        <end position="18"/>
    </location>
</feature>
<sequence>MSTHAPVPPARPETPASPGPSDGPSLAVKERRSKAPLILVLPTLIIVVAALGYPVGWQILTSFQKFGLMQQFGAAPEFVGLGNYAALLADANFWVVLGRSLLFCLLAAGLTVVIGFLLAVLMKRVGTAARLILQVSMLLAWAMPLVAAMTVWVWLVDWRRGVLNWILTRLGFEAEGHNWLAEPTTFFAVALIIVVWMSVPFVALSIYAGLTQISEEVLEAAAMDGASGIQRIRFIIMPLIAPVLSIVLLLQIIWDLRVFTQIKLLQDAGGVANETNLLGTYIYQMGVGSGDFGAASAVSILMLIITVAISWYYVRSLMKEEN</sequence>
<feature type="domain" description="ABC transmembrane type-1" evidence="9">
    <location>
        <begin position="97"/>
        <end position="313"/>
    </location>
</feature>
<evidence type="ECO:0000313" key="10">
    <source>
        <dbReference type="EMBL" id="RZU62682.1"/>
    </source>
</evidence>
<keyword evidence="6 7" id="KW-0472">Membrane</keyword>
<dbReference type="AlphaFoldDB" id="A0A4Q8AEI3"/>
<evidence type="ECO:0000256" key="4">
    <source>
        <dbReference type="ARBA" id="ARBA00022692"/>
    </source>
</evidence>
<gene>
    <name evidence="10" type="ORF">EV380_2284</name>
</gene>
<keyword evidence="5 7" id="KW-1133">Transmembrane helix</keyword>
<protein>
    <submittedName>
        <fullName evidence="10">Carbohydrate ABC transporter membrane protein 1 (CUT1 family)</fullName>
    </submittedName>
</protein>
<feature type="region of interest" description="Disordered" evidence="8">
    <location>
        <begin position="1"/>
        <end position="26"/>
    </location>
</feature>
<comment type="caution">
    <text evidence="10">The sequence shown here is derived from an EMBL/GenBank/DDBJ whole genome shotgun (WGS) entry which is preliminary data.</text>
</comment>
<keyword evidence="4 7" id="KW-0812">Transmembrane</keyword>
<dbReference type="PROSITE" id="PS50928">
    <property type="entry name" value="ABC_TM1"/>
    <property type="match status" value="1"/>
</dbReference>
<accession>A0A4Q8AEI3</accession>
<evidence type="ECO:0000259" key="9">
    <source>
        <dbReference type="PROSITE" id="PS50928"/>
    </source>
</evidence>
<dbReference type="CDD" id="cd06261">
    <property type="entry name" value="TM_PBP2"/>
    <property type="match status" value="1"/>
</dbReference>
<dbReference type="EMBL" id="SHLA01000001">
    <property type="protein sequence ID" value="RZU62682.1"/>
    <property type="molecule type" value="Genomic_DNA"/>
</dbReference>
<dbReference type="OrthoDB" id="9804439at2"/>
<evidence type="ECO:0000256" key="2">
    <source>
        <dbReference type="ARBA" id="ARBA00022448"/>
    </source>
</evidence>
<dbReference type="InterPro" id="IPR050809">
    <property type="entry name" value="UgpAE/MalFG_permease"/>
</dbReference>
<comment type="subcellular location">
    <subcellularLocation>
        <location evidence="1 7">Cell membrane</location>
        <topology evidence="1 7">Multi-pass membrane protein</topology>
    </subcellularLocation>
</comment>
<dbReference type="Gene3D" id="1.10.3720.10">
    <property type="entry name" value="MetI-like"/>
    <property type="match status" value="1"/>
</dbReference>
<dbReference type="InterPro" id="IPR035906">
    <property type="entry name" value="MetI-like_sf"/>
</dbReference>
<feature type="transmembrane region" description="Helical" evidence="7">
    <location>
        <begin position="292"/>
        <end position="314"/>
    </location>
</feature>
<feature type="transmembrane region" description="Helical" evidence="7">
    <location>
        <begin position="186"/>
        <end position="210"/>
    </location>
</feature>
<proteinExistence type="inferred from homology"/>
<dbReference type="Proteomes" id="UP000292685">
    <property type="component" value="Unassembled WGS sequence"/>
</dbReference>
<keyword evidence="2 7" id="KW-0813">Transport</keyword>
<name>A0A4Q8AEI3_9MICC</name>
<evidence type="ECO:0000256" key="6">
    <source>
        <dbReference type="ARBA" id="ARBA00023136"/>
    </source>
</evidence>
<evidence type="ECO:0000256" key="5">
    <source>
        <dbReference type="ARBA" id="ARBA00022989"/>
    </source>
</evidence>
<feature type="transmembrane region" description="Helical" evidence="7">
    <location>
        <begin position="231"/>
        <end position="254"/>
    </location>
</feature>
<feature type="transmembrane region" description="Helical" evidence="7">
    <location>
        <begin position="37"/>
        <end position="60"/>
    </location>
</feature>
<evidence type="ECO:0000256" key="3">
    <source>
        <dbReference type="ARBA" id="ARBA00022475"/>
    </source>
</evidence>
<organism evidence="10 11">
    <name type="scientific">Zhihengliuella halotolerans</name>
    <dbReference type="NCBI Taxonomy" id="370736"/>
    <lineage>
        <taxon>Bacteria</taxon>
        <taxon>Bacillati</taxon>
        <taxon>Actinomycetota</taxon>
        <taxon>Actinomycetes</taxon>
        <taxon>Micrococcales</taxon>
        <taxon>Micrococcaceae</taxon>
        <taxon>Zhihengliuella</taxon>
    </lineage>
</organism>
<dbReference type="GO" id="GO:0055085">
    <property type="term" value="P:transmembrane transport"/>
    <property type="evidence" value="ECO:0007669"/>
    <property type="project" value="InterPro"/>
</dbReference>
<evidence type="ECO:0000256" key="7">
    <source>
        <dbReference type="RuleBase" id="RU363032"/>
    </source>
</evidence>
<evidence type="ECO:0000313" key="11">
    <source>
        <dbReference type="Proteomes" id="UP000292685"/>
    </source>
</evidence>
<reference evidence="10 11" key="1">
    <citation type="submission" date="2019-02" db="EMBL/GenBank/DDBJ databases">
        <title>Sequencing the genomes of 1000 actinobacteria strains.</title>
        <authorList>
            <person name="Klenk H.-P."/>
        </authorList>
    </citation>
    <scope>NUCLEOTIDE SEQUENCE [LARGE SCALE GENOMIC DNA]</scope>
    <source>
        <strain evidence="10 11">DSM 17364</strain>
    </source>
</reference>
<keyword evidence="3" id="KW-1003">Cell membrane</keyword>
<dbReference type="Pfam" id="PF00528">
    <property type="entry name" value="BPD_transp_1"/>
    <property type="match status" value="1"/>
</dbReference>
<dbReference type="InterPro" id="IPR000515">
    <property type="entry name" value="MetI-like"/>
</dbReference>
<comment type="similarity">
    <text evidence="7">Belongs to the binding-protein-dependent transport system permease family.</text>
</comment>
<evidence type="ECO:0000256" key="1">
    <source>
        <dbReference type="ARBA" id="ARBA00004651"/>
    </source>
</evidence>
<dbReference type="GO" id="GO:0005886">
    <property type="term" value="C:plasma membrane"/>
    <property type="evidence" value="ECO:0007669"/>
    <property type="project" value="UniProtKB-SubCell"/>
</dbReference>
<dbReference type="PANTHER" id="PTHR43227">
    <property type="entry name" value="BLL4140 PROTEIN"/>
    <property type="match status" value="1"/>
</dbReference>
<feature type="transmembrane region" description="Helical" evidence="7">
    <location>
        <begin position="93"/>
        <end position="119"/>
    </location>
</feature>